<dbReference type="RefSeq" id="WP_122015508.1">
    <property type="nucleotide sequence ID" value="NZ_CP033169.1"/>
</dbReference>
<feature type="transmembrane region" description="Helical" evidence="7">
    <location>
        <begin position="332"/>
        <end position="354"/>
    </location>
</feature>
<feature type="transmembrane region" description="Helical" evidence="7">
    <location>
        <begin position="366"/>
        <end position="382"/>
    </location>
</feature>
<dbReference type="AlphaFoldDB" id="A0A3G2R9W6"/>
<sequence>MASSQPAVKTQVSGPIRPGDYLPFGQLFILGVQHTFTMFGATVLVPLLTGLSVSVALFTAGIGTWWFHLVTKRKVPIFLGSSFAFIAPVALVVKEMGIPAAQGGIIVAGLLYCVMAALVYFLGPKFMESLLPPVITGPIIMVIGLNLAPVAIGSASKNWLIALIVLAVVAYVNLYIKGFLRLLPVISGIVVGYVISLIAGIVNFQPIVEAKWFAMPDFTWPVFNAAAIGLIAPVAIATMVEHVGDVLAVGATVEQDFVKDPGLHRTLIGDGIGTSLAGIFGGPANTTYSENTGVLALTRVWKPEVMRIAACMAIFLSFIQKLGAAIRTIPEPVIGGISIVLFGMIASIGVRTVVENKVDFKQPRNLLISSVILVIGIGGAIIKIWGGIQFGGMGLAAILGIILNQILPREEAETK</sequence>
<evidence type="ECO:0000313" key="9">
    <source>
        <dbReference type="Proteomes" id="UP000280960"/>
    </source>
</evidence>
<dbReference type="GO" id="GO:0005886">
    <property type="term" value="C:plasma membrane"/>
    <property type="evidence" value="ECO:0007669"/>
    <property type="project" value="UniProtKB-ARBA"/>
</dbReference>
<keyword evidence="3" id="KW-0813">Transport</keyword>
<keyword evidence="4 7" id="KW-0812">Transmembrane</keyword>
<evidence type="ECO:0000256" key="1">
    <source>
        <dbReference type="ARBA" id="ARBA00004141"/>
    </source>
</evidence>
<keyword evidence="5 7" id="KW-1133">Transmembrane helix</keyword>
<comment type="subcellular location">
    <subcellularLocation>
        <location evidence="1">Membrane</location>
        <topology evidence="1">Multi-pass membrane protein</topology>
    </subcellularLocation>
</comment>
<organism evidence="8 9">
    <name type="scientific">Biomaibacter acetigenes</name>
    <dbReference type="NCBI Taxonomy" id="2316383"/>
    <lineage>
        <taxon>Bacteria</taxon>
        <taxon>Bacillati</taxon>
        <taxon>Bacillota</taxon>
        <taxon>Clostridia</taxon>
        <taxon>Thermosediminibacterales</taxon>
        <taxon>Tepidanaerobacteraceae</taxon>
        <taxon>Biomaibacter</taxon>
    </lineage>
</organism>
<reference evidence="8 9" key="1">
    <citation type="submission" date="2018-10" db="EMBL/GenBank/DDBJ databases">
        <authorList>
            <person name="Zhang X."/>
        </authorList>
    </citation>
    <scope>NUCLEOTIDE SEQUENCE [LARGE SCALE GENOMIC DNA]</scope>
    <source>
        <strain evidence="8 9">SK-G1</strain>
    </source>
</reference>
<evidence type="ECO:0000256" key="7">
    <source>
        <dbReference type="SAM" id="Phobius"/>
    </source>
</evidence>
<dbReference type="EMBL" id="CP033169">
    <property type="protein sequence ID" value="AYO31818.1"/>
    <property type="molecule type" value="Genomic_DNA"/>
</dbReference>
<evidence type="ECO:0000256" key="5">
    <source>
        <dbReference type="ARBA" id="ARBA00022989"/>
    </source>
</evidence>
<feature type="transmembrane region" description="Helical" evidence="7">
    <location>
        <begin position="21"/>
        <end position="41"/>
    </location>
</feature>
<feature type="transmembrane region" description="Helical" evidence="7">
    <location>
        <begin position="183"/>
        <end position="202"/>
    </location>
</feature>
<protein>
    <submittedName>
        <fullName evidence="8">Uracil-xanthine permease</fullName>
    </submittedName>
</protein>
<feature type="transmembrane region" description="Helical" evidence="7">
    <location>
        <begin position="75"/>
        <end position="93"/>
    </location>
</feature>
<feature type="transmembrane region" description="Helical" evidence="7">
    <location>
        <begin position="130"/>
        <end position="152"/>
    </location>
</feature>
<feature type="transmembrane region" description="Helical" evidence="7">
    <location>
        <begin position="158"/>
        <end position="176"/>
    </location>
</feature>
<dbReference type="KEGG" id="bacg:D2962_15490"/>
<dbReference type="NCBIfam" id="TIGR00801">
    <property type="entry name" value="ncs2"/>
    <property type="match status" value="1"/>
</dbReference>
<dbReference type="GO" id="GO:0015205">
    <property type="term" value="F:nucleobase transmembrane transporter activity"/>
    <property type="evidence" value="ECO:0007669"/>
    <property type="project" value="UniProtKB-ARBA"/>
</dbReference>
<dbReference type="InterPro" id="IPR006042">
    <property type="entry name" value="Xan_ur_permease"/>
</dbReference>
<keyword evidence="6 7" id="KW-0472">Membrane</keyword>
<evidence type="ECO:0000256" key="3">
    <source>
        <dbReference type="ARBA" id="ARBA00022448"/>
    </source>
</evidence>
<keyword evidence="9" id="KW-1185">Reference proteome</keyword>
<dbReference type="Proteomes" id="UP000280960">
    <property type="component" value="Chromosome"/>
</dbReference>
<proteinExistence type="inferred from homology"/>
<name>A0A3G2R9W6_9FIRM</name>
<evidence type="ECO:0000256" key="2">
    <source>
        <dbReference type="ARBA" id="ARBA00008821"/>
    </source>
</evidence>
<feature type="transmembrane region" description="Helical" evidence="7">
    <location>
        <begin position="305"/>
        <end position="326"/>
    </location>
</feature>
<dbReference type="PROSITE" id="PS01116">
    <property type="entry name" value="XANTH_URACIL_PERMASE"/>
    <property type="match status" value="1"/>
</dbReference>
<evidence type="ECO:0000256" key="6">
    <source>
        <dbReference type="ARBA" id="ARBA00023136"/>
    </source>
</evidence>
<feature type="transmembrane region" description="Helical" evidence="7">
    <location>
        <begin position="47"/>
        <end position="68"/>
    </location>
</feature>
<accession>A0A3G2R9W6</accession>
<feature type="transmembrane region" description="Helical" evidence="7">
    <location>
        <begin position="222"/>
        <end position="240"/>
    </location>
</feature>
<dbReference type="PANTHER" id="PTHR11119">
    <property type="entry name" value="XANTHINE-URACIL / VITAMIN C PERMEASE FAMILY MEMBER"/>
    <property type="match status" value="1"/>
</dbReference>
<gene>
    <name evidence="8" type="ORF">D2962_15490</name>
</gene>
<dbReference type="InterPro" id="IPR006043">
    <property type="entry name" value="NCS2"/>
</dbReference>
<feature type="transmembrane region" description="Helical" evidence="7">
    <location>
        <begin position="105"/>
        <end position="123"/>
    </location>
</feature>
<evidence type="ECO:0000313" key="8">
    <source>
        <dbReference type="EMBL" id="AYO31818.1"/>
    </source>
</evidence>
<evidence type="ECO:0000256" key="4">
    <source>
        <dbReference type="ARBA" id="ARBA00022692"/>
    </source>
</evidence>
<dbReference type="Pfam" id="PF00860">
    <property type="entry name" value="Xan_ur_permease"/>
    <property type="match status" value="1"/>
</dbReference>
<comment type="similarity">
    <text evidence="2">Belongs to the nucleobase:cation symporter-2 (NCS2) (TC 2.A.40) family.</text>
</comment>